<dbReference type="PANTHER" id="PTHR11079">
    <property type="entry name" value="CYTOSINE DEAMINASE FAMILY MEMBER"/>
    <property type="match status" value="1"/>
</dbReference>
<dbReference type="InterPro" id="IPR016193">
    <property type="entry name" value="Cytidine_deaminase-like"/>
</dbReference>
<dbReference type="Gene3D" id="3.40.140.10">
    <property type="entry name" value="Cytidine Deaminase, domain 2"/>
    <property type="match status" value="1"/>
</dbReference>
<dbReference type="AlphaFoldDB" id="A0A7D9EMK5"/>
<dbReference type="EMBL" id="CACRXK020007356">
    <property type="protein sequence ID" value="CAB4012041.1"/>
    <property type="molecule type" value="Genomic_DNA"/>
</dbReference>
<name>A0A7D9EMK5_PARCT</name>
<dbReference type="GO" id="GO:0005737">
    <property type="term" value="C:cytoplasm"/>
    <property type="evidence" value="ECO:0007669"/>
    <property type="project" value="TreeGrafter"/>
</dbReference>
<evidence type="ECO:0000313" key="3">
    <source>
        <dbReference type="EMBL" id="CAB4012041.1"/>
    </source>
</evidence>
<organism evidence="3 4">
    <name type="scientific">Paramuricea clavata</name>
    <name type="common">Red gorgonian</name>
    <name type="synonym">Violescent sea-whip</name>
    <dbReference type="NCBI Taxonomy" id="317549"/>
    <lineage>
        <taxon>Eukaryota</taxon>
        <taxon>Metazoa</taxon>
        <taxon>Cnidaria</taxon>
        <taxon>Anthozoa</taxon>
        <taxon>Octocorallia</taxon>
        <taxon>Malacalcyonacea</taxon>
        <taxon>Plexauridae</taxon>
        <taxon>Paramuricea</taxon>
    </lineage>
</organism>
<dbReference type="GO" id="GO:0052717">
    <property type="term" value="F:tRNA-specific adenosine-34 deaminase activity"/>
    <property type="evidence" value="ECO:0007669"/>
    <property type="project" value="UniProtKB-EC"/>
</dbReference>
<accession>A0A7D9EMK5</accession>
<dbReference type="InterPro" id="IPR002125">
    <property type="entry name" value="CMP_dCMP_dom"/>
</dbReference>
<evidence type="ECO:0000313" key="4">
    <source>
        <dbReference type="Proteomes" id="UP001152795"/>
    </source>
</evidence>
<evidence type="ECO:0000259" key="2">
    <source>
        <dbReference type="PROSITE" id="PS51747"/>
    </source>
</evidence>
<dbReference type="CDD" id="cd01285">
    <property type="entry name" value="nucleoside_deaminase"/>
    <property type="match status" value="1"/>
</dbReference>
<dbReference type="SUPFAM" id="SSF53927">
    <property type="entry name" value="Cytidine deaminase-like"/>
    <property type="match status" value="1"/>
</dbReference>
<gene>
    <name evidence="3" type="ORF">PACLA_8A081734</name>
</gene>
<dbReference type="GO" id="GO:0005634">
    <property type="term" value="C:nucleus"/>
    <property type="evidence" value="ECO:0007669"/>
    <property type="project" value="TreeGrafter"/>
</dbReference>
<dbReference type="GO" id="GO:0002100">
    <property type="term" value="P:tRNA wobble adenosine to inosine editing"/>
    <property type="evidence" value="ECO:0007669"/>
    <property type="project" value="InterPro"/>
</dbReference>
<keyword evidence="1" id="KW-0378">Hydrolase</keyword>
<dbReference type="PANTHER" id="PTHR11079:SF149">
    <property type="entry name" value="TRNA-SPECIFIC ADENOSINE DEAMINASE 2"/>
    <property type="match status" value="1"/>
</dbReference>
<reference evidence="3" key="1">
    <citation type="submission" date="2020-04" db="EMBL/GenBank/DDBJ databases">
        <authorList>
            <person name="Alioto T."/>
            <person name="Alioto T."/>
            <person name="Gomez Garrido J."/>
        </authorList>
    </citation>
    <scope>NUCLEOTIDE SEQUENCE</scope>
    <source>
        <strain evidence="3">A484AB</strain>
    </source>
</reference>
<dbReference type="Proteomes" id="UP001152795">
    <property type="component" value="Unassembled WGS sequence"/>
</dbReference>
<feature type="domain" description="CMP/dCMP-type deaminase" evidence="2">
    <location>
        <begin position="1"/>
        <end position="72"/>
    </location>
</feature>
<keyword evidence="4" id="KW-1185">Reference proteome</keyword>
<dbReference type="Pfam" id="PF00383">
    <property type="entry name" value="dCMP_cyt_deam_1"/>
    <property type="match status" value="1"/>
</dbReference>
<protein>
    <submittedName>
        <fullName evidence="3">tRNA-specific adenosine deaminase 2</fullName>
    </submittedName>
</protein>
<comment type="caution">
    <text evidence="3">The sequence shown here is derived from an EMBL/GenBank/DDBJ whole genome shotgun (WGS) entry which is preliminary data.</text>
</comment>
<proteinExistence type="predicted"/>
<evidence type="ECO:0000256" key="1">
    <source>
        <dbReference type="ARBA" id="ARBA00022801"/>
    </source>
</evidence>
<sequence>MIAIDQVEQYCELNGLDCRNVFRQCSLYVTVEPCIMCAAALRFLCIPKVVYGCANERFGGCGSILNVHSDIYHDVPTKSCNSNQLPGKPFELFSGIYAEQAIDLLQRFYLQTNPNAPNPKIKMGISTGTTLQD</sequence>
<dbReference type="PROSITE" id="PS51747">
    <property type="entry name" value="CYT_DCMP_DEAMINASES_2"/>
    <property type="match status" value="1"/>
</dbReference>
<dbReference type="OrthoDB" id="408702at2759"/>
<dbReference type="GO" id="GO:0046872">
    <property type="term" value="F:metal ion binding"/>
    <property type="evidence" value="ECO:0007669"/>
    <property type="project" value="UniProtKB-KW"/>
</dbReference>